<evidence type="ECO:0000259" key="4">
    <source>
        <dbReference type="PROSITE" id="PS51186"/>
    </source>
</evidence>
<dbReference type="Pfam" id="PF00583">
    <property type="entry name" value="Acetyltransf_1"/>
    <property type="match status" value="1"/>
</dbReference>
<accession>A0A2T9Z292</accession>
<dbReference type="Proteomes" id="UP000245699">
    <property type="component" value="Unassembled WGS sequence"/>
</dbReference>
<dbReference type="GO" id="GO:0004596">
    <property type="term" value="F:protein-N-terminal amino-acid acetyltransferase activity"/>
    <property type="evidence" value="ECO:0007669"/>
    <property type="project" value="InterPro"/>
</dbReference>
<name>A0A2T9Z292_9FUNG</name>
<dbReference type="OrthoDB" id="249099at2759"/>
<gene>
    <name evidence="5" type="ORF">BB559_001383</name>
</gene>
<comment type="similarity">
    <text evidence="3">Belongs to the acetyltransferase family. MAK3 subfamily.</text>
</comment>
<evidence type="ECO:0000313" key="5">
    <source>
        <dbReference type="EMBL" id="PVU98654.1"/>
    </source>
</evidence>
<feature type="domain" description="N-acetyltransferase" evidence="4">
    <location>
        <begin position="28"/>
        <end position="186"/>
    </location>
</feature>
<dbReference type="SUPFAM" id="SSF55729">
    <property type="entry name" value="Acyl-CoA N-acyltransferases (Nat)"/>
    <property type="match status" value="1"/>
</dbReference>
<organism evidence="5 6">
    <name type="scientific">Furculomyces boomerangus</name>
    <dbReference type="NCBI Taxonomy" id="61424"/>
    <lineage>
        <taxon>Eukaryota</taxon>
        <taxon>Fungi</taxon>
        <taxon>Fungi incertae sedis</taxon>
        <taxon>Zoopagomycota</taxon>
        <taxon>Kickxellomycotina</taxon>
        <taxon>Harpellomycetes</taxon>
        <taxon>Harpellales</taxon>
        <taxon>Harpellaceae</taxon>
        <taxon>Furculomyces</taxon>
    </lineage>
</organism>
<dbReference type="InterPro" id="IPR016181">
    <property type="entry name" value="Acyl_CoA_acyltransferase"/>
</dbReference>
<reference evidence="5 6" key="1">
    <citation type="journal article" date="2018" name="MBio">
        <title>Comparative Genomics Reveals the Core Gene Toolbox for the Fungus-Insect Symbiosis.</title>
        <authorList>
            <person name="Wang Y."/>
            <person name="Stata M."/>
            <person name="Wang W."/>
            <person name="Stajich J.E."/>
            <person name="White M.M."/>
            <person name="Moncalvo J.M."/>
        </authorList>
    </citation>
    <scope>NUCLEOTIDE SEQUENCE [LARGE SCALE GENOMIC DNA]</scope>
    <source>
        <strain evidence="5 6">AUS-77-4</strain>
    </source>
</reference>
<dbReference type="EMBL" id="MBFT01000071">
    <property type="protein sequence ID" value="PVU98654.1"/>
    <property type="molecule type" value="Genomic_DNA"/>
</dbReference>
<evidence type="ECO:0000313" key="6">
    <source>
        <dbReference type="Proteomes" id="UP000245699"/>
    </source>
</evidence>
<dbReference type="InterPro" id="IPR044542">
    <property type="entry name" value="NAA30-like"/>
</dbReference>
<dbReference type="InterPro" id="IPR000182">
    <property type="entry name" value="GNAT_dom"/>
</dbReference>
<protein>
    <recommendedName>
        <fullName evidence="4">N-acetyltransferase domain-containing protein</fullName>
    </recommendedName>
</protein>
<dbReference type="GO" id="GO:0031417">
    <property type="term" value="C:NatC complex"/>
    <property type="evidence" value="ECO:0007669"/>
    <property type="project" value="TreeGrafter"/>
</dbReference>
<evidence type="ECO:0000256" key="2">
    <source>
        <dbReference type="ARBA" id="ARBA00023315"/>
    </source>
</evidence>
<dbReference type="PANTHER" id="PTHR45896">
    <property type="entry name" value="N-ALPHA-ACETYLTRANSFERASE 30"/>
    <property type="match status" value="1"/>
</dbReference>
<keyword evidence="6" id="KW-1185">Reference proteome</keyword>
<dbReference type="PROSITE" id="PS51186">
    <property type="entry name" value="GNAT"/>
    <property type="match status" value="1"/>
</dbReference>
<dbReference type="PANTHER" id="PTHR45896:SF1">
    <property type="entry name" value="N-ALPHA-ACETYLTRANSFERASE 30"/>
    <property type="match status" value="1"/>
</dbReference>
<sequence length="186" mass="21529">MENDASKEIDRLLENVNLKNKLLKSDVEFIKYEHEDQLQGAINLITTELSEPYSIYTYRYFVGQWPELFFLAQVNGECAGVIISRLEEHGWGMETYFGSEKNKLNRGYIAMLAVSKKFRNYGIGKKLVQLTIEVMRLLNADEVVLETEVSNQVACNLYQSLGFVRDKSLSRYYLGGSEAYRLKLWL</sequence>
<evidence type="ECO:0000256" key="3">
    <source>
        <dbReference type="ARBA" id="ARBA00024025"/>
    </source>
</evidence>
<dbReference type="AlphaFoldDB" id="A0A2T9Z292"/>
<evidence type="ECO:0000256" key="1">
    <source>
        <dbReference type="ARBA" id="ARBA00022679"/>
    </source>
</evidence>
<dbReference type="Gene3D" id="3.40.630.30">
    <property type="match status" value="1"/>
</dbReference>
<comment type="caution">
    <text evidence="5">The sequence shown here is derived from an EMBL/GenBank/DDBJ whole genome shotgun (WGS) entry which is preliminary data.</text>
</comment>
<keyword evidence="1" id="KW-0808">Transferase</keyword>
<keyword evidence="2" id="KW-0012">Acyltransferase</keyword>
<dbReference type="STRING" id="61424.A0A2T9Z292"/>
<proteinExistence type="inferred from homology"/>
<dbReference type="CDD" id="cd04301">
    <property type="entry name" value="NAT_SF"/>
    <property type="match status" value="1"/>
</dbReference>